<accession>A0A7H1DXL4</accession>
<proteinExistence type="predicted"/>
<reference evidence="1 2" key="1">
    <citation type="submission" date="2020-07" db="EMBL/GenBank/DDBJ databases">
        <title>Complete genome and description of Chryseobacterium manosquense strain Marseille-Q2069 sp. nov.</title>
        <authorList>
            <person name="Boxberger M."/>
        </authorList>
    </citation>
    <scope>NUCLEOTIDE SEQUENCE [LARGE SCALE GENOMIC DNA]</scope>
    <source>
        <strain evidence="1 2">Marseille-Q2069</strain>
    </source>
</reference>
<gene>
    <name evidence="1" type="ORF">H0S70_01635</name>
</gene>
<dbReference type="AlphaFoldDB" id="A0A7H1DXL4"/>
<dbReference type="EMBL" id="CP060203">
    <property type="protein sequence ID" value="QNS41722.1"/>
    <property type="molecule type" value="Genomic_DNA"/>
</dbReference>
<keyword evidence="2" id="KW-1185">Reference proteome</keyword>
<organism evidence="1 2">
    <name type="scientific">Chryseobacterium manosquense</name>
    <dbReference type="NCBI Taxonomy" id="2754694"/>
    <lineage>
        <taxon>Bacteria</taxon>
        <taxon>Pseudomonadati</taxon>
        <taxon>Bacteroidota</taxon>
        <taxon>Flavobacteriia</taxon>
        <taxon>Flavobacteriales</taxon>
        <taxon>Weeksellaceae</taxon>
        <taxon>Chryseobacterium group</taxon>
        <taxon>Chryseobacterium</taxon>
    </lineage>
</organism>
<dbReference type="RefSeq" id="WP_188321477.1">
    <property type="nucleotide sequence ID" value="NZ_CP060203.1"/>
</dbReference>
<evidence type="ECO:0000313" key="2">
    <source>
        <dbReference type="Proteomes" id="UP000516438"/>
    </source>
</evidence>
<dbReference type="PROSITE" id="PS51257">
    <property type="entry name" value="PROKAR_LIPOPROTEIN"/>
    <property type="match status" value="1"/>
</dbReference>
<name>A0A7H1DXL4_9FLAO</name>
<dbReference type="KEGG" id="cmaq:H0S70_01635"/>
<dbReference type="Proteomes" id="UP000516438">
    <property type="component" value="Chromosome"/>
</dbReference>
<protein>
    <submittedName>
        <fullName evidence="1">Uncharacterized protein</fullName>
    </submittedName>
</protein>
<evidence type="ECO:0000313" key="1">
    <source>
        <dbReference type="EMBL" id="QNS41722.1"/>
    </source>
</evidence>
<sequence length="68" mass="7300">MKTIKTLTIGLLSIFVTAISCREEMISTNETQEITTLIQAGTTTAVAVSMYGIAKKNGAWHGVKLNAK</sequence>